<name>A0AAV7JJZ9_9METZ</name>
<evidence type="ECO:0000256" key="2">
    <source>
        <dbReference type="ARBA" id="ARBA00023157"/>
    </source>
</evidence>
<dbReference type="InterPro" id="IPR039417">
    <property type="entry name" value="Peptidase_C1A_papain-like"/>
</dbReference>
<dbReference type="InterPro" id="IPR000668">
    <property type="entry name" value="Peptidase_C1A_C"/>
</dbReference>
<reference evidence="6 7" key="1">
    <citation type="journal article" date="2023" name="BMC Biol.">
        <title>The compact genome of the sponge Oopsacas minuta (Hexactinellida) is lacking key metazoan core genes.</title>
        <authorList>
            <person name="Santini S."/>
            <person name="Schenkelaars Q."/>
            <person name="Jourda C."/>
            <person name="Duchesne M."/>
            <person name="Belahbib H."/>
            <person name="Rocher C."/>
            <person name="Selva M."/>
            <person name="Riesgo A."/>
            <person name="Vervoort M."/>
            <person name="Leys S.P."/>
            <person name="Kodjabachian L."/>
            <person name="Le Bivic A."/>
            <person name="Borchiellini C."/>
            <person name="Claverie J.M."/>
            <person name="Renard E."/>
        </authorList>
    </citation>
    <scope>NUCLEOTIDE SEQUENCE [LARGE SCALE GENOMIC DNA]</scope>
    <source>
        <strain evidence="6">SPO-2</strain>
    </source>
</reference>
<comment type="similarity">
    <text evidence="1">Belongs to the peptidase C1 family.</text>
</comment>
<protein>
    <submittedName>
        <fullName evidence="6">Cathepsin L</fullName>
    </submittedName>
</protein>
<comment type="caution">
    <text evidence="6">The sequence shown here is derived from an EMBL/GenBank/DDBJ whole genome shotgun (WGS) entry which is preliminary data.</text>
</comment>
<evidence type="ECO:0000256" key="1">
    <source>
        <dbReference type="ARBA" id="ARBA00008455"/>
    </source>
</evidence>
<evidence type="ECO:0000313" key="7">
    <source>
        <dbReference type="Proteomes" id="UP001165289"/>
    </source>
</evidence>
<evidence type="ECO:0000256" key="3">
    <source>
        <dbReference type="SAM" id="SignalP"/>
    </source>
</evidence>
<feature type="chain" id="PRO_5043798556" evidence="3">
    <location>
        <begin position="19"/>
        <end position="330"/>
    </location>
</feature>
<accession>A0AAV7JJZ9</accession>
<dbReference type="CDD" id="cd02248">
    <property type="entry name" value="Peptidase_C1A"/>
    <property type="match status" value="1"/>
</dbReference>
<dbReference type="InterPro" id="IPR013201">
    <property type="entry name" value="Prot_inhib_I29"/>
</dbReference>
<dbReference type="InterPro" id="IPR038765">
    <property type="entry name" value="Papain-like_cys_pep_sf"/>
</dbReference>
<keyword evidence="7" id="KW-1185">Reference proteome</keyword>
<evidence type="ECO:0000259" key="4">
    <source>
        <dbReference type="SMART" id="SM00645"/>
    </source>
</evidence>
<dbReference type="Gene3D" id="3.90.70.10">
    <property type="entry name" value="Cysteine proteinases"/>
    <property type="match status" value="1"/>
</dbReference>
<dbReference type="GO" id="GO:0008234">
    <property type="term" value="F:cysteine-type peptidase activity"/>
    <property type="evidence" value="ECO:0007669"/>
    <property type="project" value="InterPro"/>
</dbReference>
<keyword evidence="3" id="KW-0732">Signal</keyword>
<dbReference type="Pfam" id="PF08246">
    <property type="entry name" value="Inhibitor_I29"/>
    <property type="match status" value="1"/>
</dbReference>
<sequence>MGTWNGFTICFVISIVSAYITLNVETGFVTEFDSKWNDWKYEQNKEYKSKEEELARKIIFIENLLYIDSFNKEDHSFTLGLNQFADLTNSEYREQYLSPIKDSEPRSTNGTLQIFDSIIPSIDWRTKGAVGAIKNQYNCKCGWAFSATAALEGQNAIKTGGFEVLSEQQLLDCSQGYGNNGCYGGSVYNSYRYWQYYREERQSAYPYEAKVGSCRYDPGKGIVDPINYFTFLSRGCCTCVMYALYYNGPISVGIDASQPSFQFYRDGLYTDNNCNRYNLNHAVLISAYYQPEDYYWVKNSYGSSWGIDGNFKIKPLTNMCGICQQGSYPA</sequence>
<dbReference type="EMBL" id="JAKMXF010000323">
    <property type="protein sequence ID" value="KAI6649027.1"/>
    <property type="molecule type" value="Genomic_DNA"/>
</dbReference>
<dbReference type="SMART" id="SM00848">
    <property type="entry name" value="Inhibitor_I29"/>
    <property type="match status" value="1"/>
</dbReference>
<dbReference type="InterPro" id="IPR013128">
    <property type="entry name" value="Peptidase_C1A"/>
</dbReference>
<feature type="signal peptide" evidence="3">
    <location>
        <begin position="1"/>
        <end position="18"/>
    </location>
</feature>
<organism evidence="6 7">
    <name type="scientific">Oopsacas minuta</name>
    <dbReference type="NCBI Taxonomy" id="111878"/>
    <lineage>
        <taxon>Eukaryota</taxon>
        <taxon>Metazoa</taxon>
        <taxon>Porifera</taxon>
        <taxon>Hexactinellida</taxon>
        <taxon>Hexasterophora</taxon>
        <taxon>Lyssacinosida</taxon>
        <taxon>Leucopsacidae</taxon>
        <taxon>Oopsacas</taxon>
    </lineage>
</organism>
<evidence type="ECO:0000313" key="6">
    <source>
        <dbReference type="EMBL" id="KAI6649027.1"/>
    </source>
</evidence>
<feature type="domain" description="Cathepsin propeptide inhibitor" evidence="5">
    <location>
        <begin position="36"/>
        <end position="92"/>
    </location>
</feature>
<dbReference type="FunFam" id="3.90.70.10:FF:000332">
    <property type="entry name" value="Cathepsin L1"/>
    <property type="match status" value="1"/>
</dbReference>
<keyword evidence="2" id="KW-1015">Disulfide bond</keyword>
<proteinExistence type="inferred from homology"/>
<gene>
    <name evidence="6" type="ORF">LOD99_6910</name>
</gene>
<dbReference type="AlphaFoldDB" id="A0AAV7JJZ9"/>
<dbReference type="SMART" id="SM00645">
    <property type="entry name" value="Pept_C1"/>
    <property type="match status" value="1"/>
</dbReference>
<dbReference type="GO" id="GO:0006508">
    <property type="term" value="P:proteolysis"/>
    <property type="evidence" value="ECO:0007669"/>
    <property type="project" value="InterPro"/>
</dbReference>
<dbReference type="SUPFAM" id="SSF54001">
    <property type="entry name" value="Cysteine proteinases"/>
    <property type="match status" value="1"/>
</dbReference>
<dbReference type="Proteomes" id="UP001165289">
    <property type="component" value="Unassembled WGS sequence"/>
</dbReference>
<feature type="domain" description="Peptidase C1A papain C-terminal" evidence="4">
    <location>
        <begin position="118"/>
        <end position="330"/>
    </location>
</feature>
<dbReference type="Pfam" id="PF00112">
    <property type="entry name" value="Peptidase_C1"/>
    <property type="match status" value="1"/>
</dbReference>
<dbReference type="PANTHER" id="PTHR12411">
    <property type="entry name" value="CYSTEINE PROTEASE FAMILY C1-RELATED"/>
    <property type="match status" value="1"/>
</dbReference>
<evidence type="ECO:0000259" key="5">
    <source>
        <dbReference type="SMART" id="SM00848"/>
    </source>
</evidence>